<dbReference type="InterPro" id="IPR036263">
    <property type="entry name" value="Chorismate_II_sf"/>
</dbReference>
<name>A0ABU3HUV1_9ACTN</name>
<accession>A0ABU3HUV1</accession>
<dbReference type="Proteomes" id="UP001181313">
    <property type="component" value="Unassembled WGS sequence"/>
</dbReference>
<organism evidence="1 2">
    <name type="scientific">Streptomyces althioticus subsp. attaecolombicae</name>
    <dbReference type="NCBI Taxonomy" id="3075534"/>
    <lineage>
        <taxon>Bacteria</taxon>
        <taxon>Bacillati</taxon>
        <taxon>Actinomycetota</taxon>
        <taxon>Actinomycetes</taxon>
        <taxon>Kitasatosporales</taxon>
        <taxon>Streptomycetaceae</taxon>
        <taxon>Streptomyces</taxon>
        <taxon>Streptomyces althioticus group</taxon>
    </lineage>
</organism>
<gene>
    <name evidence="1" type="ORF">ROS62_03755</name>
</gene>
<protein>
    <submittedName>
        <fullName evidence="1">Chorismate mutase</fullName>
    </submittedName>
</protein>
<dbReference type="EMBL" id="JAVSGH010000003">
    <property type="protein sequence ID" value="MDT3724045.1"/>
    <property type="molecule type" value="Genomic_DNA"/>
</dbReference>
<dbReference type="SUPFAM" id="SSF48600">
    <property type="entry name" value="Chorismate mutase II"/>
    <property type="match status" value="1"/>
</dbReference>
<dbReference type="InterPro" id="IPR036979">
    <property type="entry name" value="CM_dom_sf"/>
</dbReference>
<dbReference type="RefSeq" id="WP_139118489.1">
    <property type="nucleotide sequence ID" value="NZ_JAVSGH010000003.1"/>
</dbReference>
<comment type="caution">
    <text evidence="1">The sequence shown here is derived from an EMBL/GenBank/DDBJ whole genome shotgun (WGS) entry which is preliminary data.</text>
</comment>
<sequence>MSVPVDVRHSVGEQGLRALRAGLDELGDLDGQIVALLLRRAELADRHRRLRLAAGLPAAELAWENQVLTRYGDRLGPRGTDIGRAVLALPRPGRRPAPRAEG</sequence>
<proteinExistence type="predicted"/>
<keyword evidence="2" id="KW-1185">Reference proteome</keyword>
<evidence type="ECO:0000313" key="2">
    <source>
        <dbReference type="Proteomes" id="UP001181313"/>
    </source>
</evidence>
<reference evidence="1" key="1">
    <citation type="submission" date="2024-05" db="EMBL/GenBank/DDBJ databases">
        <title>30 novel species of actinomycetes from the DSMZ collection.</title>
        <authorList>
            <person name="Nouioui I."/>
        </authorList>
    </citation>
    <scope>NUCLEOTIDE SEQUENCE</scope>
    <source>
        <strain evidence="1">DSM 41972</strain>
    </source>
</reference>
<dbReference type="Gene3D" id="1.20.59.10">
    <property type="entry name" value="Chorismate mutase"/>
    <property type="match status" value="1"/>
</dbReference>
<evidence type="ECO:0000313" key="1">
    <source>
        <dbReference type="EMBL" id="MDT3724045.1"/>
    </source>
</evidence>